<evidence type="ECO:0000259" key="1">
    <source>
        <dbReference type="Pfam" id="PF22521"/>
    </source>
</evidence>
<protein>
    <recommendedName>
        <fullName evidence="1">Carbamoyltransferase Kae1-like domain-containing protein</fullName>
    </recommendedName>
</protein>
<dbReference type="Proteomes" id="UP000001549">
    <property type="component" value="Chromosome"/>
</dbReference>
<accession>F8B0R9</accession>
<feature type="domain" description="Carbamoyltransferase Kae1-like" evidence="1">
    <location>
        <begin position="16"/>
        <end position="64"/>
    </location>
</feature>
<dbReference type="Pfam" id="PF22521">
    <property type="entry name" value="HypF_C_2"/>
    <property type="match status" value="1"/>
</dbReference>
<evidence type="ECO:0000313" key="2">
    <source>
        <dbReference type="EMBL" id="AEH10709.1"/>
    </source>
</evidence>
<dbReference type="KEGG" id="fsy:FsymDg_3415"/>
<dbReference type="EMBL" id="CP002801">
    <property type="protein sequence ID" value="AEH10709.1"/>
    <property type="molecule type" value="Genomic_DNA"/>
</dbReference>
<sequence>MLAAAADVLAGVCAAVAAVIAARFHRAVADAVVSTAAALRVRNGLGEVALSGGMFLNAVLTGLCRILEGIRHPDHDQRNFVVLYAFRPRQRTNDKIAPIFFGNRRPSMMLAISWQREPASSSKAASDGGWLSAVLGRVAVPVTSAWWEAPQGISPLVSVAVSSRHVPGG</sequence>
<reference evidence="2 3" key="1">
    <citation type="submission" date="2011-05" db="EMBL/GenBank/DDBJ databases">
        <title>Complete sequence of chromosome of Frankia symbiont of Datisca glomerata.</title>
        <authorList>
            <consortium name="US DOE Joint Genome Institute"/>
            <person name="Lucas S."/>
            <person name="Han J."/>
            <person name="Lapidus A."/>
            <person name="Cheng J.-F."/>
            <person name="Goodwin L."/>
            <person name="Pitluck S."/>
            <person name="Peters L."/>
            <person name="Mikhailova N."/>
            <person name="Chertkov O."/>
            <person name="Teshima H."/>
            <person name="Han C."/>
            <person name="Tapia R."/>
            <person name="Land M."/>
            <person name="Hauser L."/>
            <person name="Kyrpides N."/>
            <person name="Ivanova N."/>
            <person name="Pagani I."/>
            <person name="Berry A."/>
            <person name="Pawlowski K."/>
            <person name="Persson T."/>
            <person name="Vanden Heuvel B."/>
            <person name="Benson D."/>
            <person name="Woyke T."/>
        </authorList>
    </citation>
    <scope>NUCLEOTIDE SEQUENCE [LARGE SCALE GENOMIC DNA]</scope>
    <source>
        <strain evidence="3">4085684</strain>
    </source>
</reference>
<gene>
    <name evidence="2" type="ordered locus">FsymDg_3415</name>
</gene>
<dbReference type="Gene3D" id="3.30.420.40">
    <property type="match status" value="1"/>
</dbReference>
<evidence type="ECO:0000313" key="3">
    <source>
        <dbReference type="Proteomes" id="UP000001549"/>
    </source>
</evidence>
<organism evidence="2 3">
    <name type="scientific">Candidatus Protofrankia datiscae</name>
    <dbReference type="NCBI Taxonomy" id="2716812"/>
    <lineage>
        <taxon>Bacteria</taxon>
        <taxon>Bacillati</taxon>
        <taxon>Actinomycetota</taxon>
        <taxon>Actinomycetes</taxon>
        <taxon>Frankiales</taxon>
        <taxon>Frankiaceae</taxon>
        <taxon>Protofrankia</taxon>
    </lineage>
</organism>
<proteinExistence type="predicted"/>
<dbReference type="HOGENOM" id="CLU_1576173_0_0_11"/>
<dbReference type="InterPro" id="IPR055128">
    <property type="entry name" value="HypF_C_2"/>
</dbReference>
<name>F8B0R9_9ACTN</name>
<dbReference type="AlphaFoldDB" id="F8B0R9"/>
<keyword evidence="3" id="KW-1185">Reference proteome</keyword>